<dbReference type="HOGENOM" id="CLU_1846093_0_0_1"/>
<evidence type="ECO:0000313" key="3">
    <source>
        <dbReference type="Proteomes" id="UP000008783"/>
    </source>
</evidence>
<feature type="compositionally biased region" description="Basic and acidic residues" evidence="1">
    <location>
        <begin position="77"/>
        <end position="101"/>
    </location>
</feature>
<feature type="compositionally biased region" description="Basic residues" evidence="1">
    <location>
        <begin position="66"/>
        <end position="76"/>
    </location>
</feature>
<reference key="1">
    <citation type="submission" date="2007-01" db="EMBL/GenBank/DDBJ databases">
        <title>The Genome Sequence of Puccinia graminis f. sp. tritici Strain CRL 75-36-700-3.</title>
        <authorList>
            <consortium name="The Broad Institute Genome Sequencing Platform"/>
            <person name="Birren B."/>
            <person name="Lander E."/>
            <person name="Galagan J."/>
            <person name="Nusbaum C."/>
            <person name="Devon K."/>
            <person name="Cuomo C."/>
            <person name="Jaffe D."/>
            <person name="Butler J."/>
            <person name="Alvarez P."/>
            <person name="Gnerre S."/>
            <person name="Grabherr M."/>
            <person name="Mauceli E."/>
            <person name="Brockman W."/>
            <person name="Young S."/>
            <person name="LaButti K."/>
            <person name="Sykes S."/>
            <person name="DeCaprio D."/>
            <person name="Crawford M."/>
            <person name="Koehrsen M."/>
            <person name="Engels R."/>
            <person name="Montgomery P."/>
            <person name="Pearson M."/>
            <person name="Howarth C."/>
            <person name="Larson L."/>
            <person name="White J."/>
            <person name="Zeng Q."/>
            <person name="Kodira C."/>
            <person name="Yandava C."/>
            <person name="Alvarado L."/>
            <person name="O'Leary S."/>
            <person name="Szabo L."/>
            <person name="Dean R."/>
            <person name="Schein J."/>
        </authorList>
    </citation>
    <scope>NUCLEOTIDE SEQUENCE</scope>
    <source>
        <strain>CRL 75-36-700-3</strain>
    </source>
</reference>
<keyword evidence="3" id="KW-1185">Reference proteome</keyword>
<name>E3K8K1_PUCGT</name>
<evidence type="ECO:0000256" key="1">
    <source>
        <dbReference type="SAM" id="MobiDB-lite"/>
    </source>
</evidence>
<dbReference type="VEuPathDB" id="FungiDB:PGTG_06566"/>
<protein>
    <submittedName>
        <fullName evidence="2">Uncharacterized protein</fullName>
    </submittedName>
</protein>
<dbReference type="GeneID" id="10539623"/>
<dbReference type="RefSeq" id="XP_003325029.1">
    <property type="nucleotide sequence ID" value="XM_003324981.1"/>
</dbReference>
<proteinExistence type="predicted"/>
<dbReference type="AlphaFoldDB" id="E3K8K1"/>
<accession>E3K8K1</accession>
<gene>
    <name evidence="2" type="ORF">PGTG_06566</name>
</gene>
<feature type="region of interest" description="Disordered" evidence="1">
    <location>
        <begin position="50"/>
        <end position="101"/>
    </location>
</feature>
<dbReference type="Proteomes" id="UP000008783">
    <property type="component" value="Unassembled WGS sequence"/>
</dbReference>
<sequence length="139" mass="16057">MDKFDSSENMKDKLHQKLQSDCSIDHYPLQEEMGEKPIGKQNIEGKLSANFEDKHKNTSVQTVSNKNKKKHLKKKKMPEQMEHSTEREILNSGKEVESNGPEYKVEEAAKIQANKKSMRIGLSLMKHPIQAQKQNQLRI</sequence>
<dbReference type="KEGG" id="pgr:PGTG_06566"/>
<organism evidence="2 3">
    <name type="scientific">Puccinia graminis f. sp. tritici (strain CRL 75-36-700-3 / race SCCL)</name>
    <name type="common">Black stem rust fungus</name>
    <dbReference type="NCBI Taxonomy" id="418459"/>
    <lineage>
        <taxon>Eukaryota</taxon>
        <taxon>Fungi</taxon>
        <taxon>Dikarya</taxon>
        <taxon>Basidiomycota</taxon>
        <taxon>Pucciniomycotina</taxon>
        <taxon>Pucciniomycetes</taxon>
        <taxon>Pucciniales</taxon>
        <taxon>Pucciniaceae</taxon>
        <taxon>Puccinia</taxon>
    </lineage>
</organism>
<dbReference type="InParanoid" id="E3K8K1"/>
<reference evidence="3" key="2">
    <citation type="journal article" date="2011" name="Proc. Natl. Acad. Sci. U.S.A.">
        <title>Obligate biotrophy features unraveled by the genomic analysis of rust fungi.</title>
        <authorList>
            <person name="Duplessis S."/>
            <person name="Cuomo C.A."/>
            <person name="Lin Y.-C."/>
            <person name="Aerts A."/>
            <person name="Tisserant E."/>
            <person name="Veneault-Fourrey C."/>
            <person name="Joly D.L."/>
            <person name="Hacquard S."/>
            <person name="Amselem J."/>
            <person name="Cantarel B.L."/>
            <person name="Chiu R."/>
            <person name="Coutinho P.M."/>
            <person name="Feau N."/>
            <person name="Field M."/>
            <person name="Frey P."/>
            <person name="Gelhaye E."/>
            <person name="Goldberg J."/>
            <person name="Grabherr M.G."/>
            <person name="Kodira C.D."/>
            <person name="Kohler A."/>
            <person name="Kuees U."/>
            <person name="Lindquist E.A."/>
            <person name="Lucas S.M."/>
            <person name="Mago R."/>
            <person name="Mauceli E."/>
            <person name="Morin E."/>
            <person name="Murat C."/>
            <person name="Pangilinan J.L."/>
            <person name="Park R."/>
            <person name="Pearson M."/>
            <person name="Quesneville H."/>
            <person name="Rouhier N."/>
            <person name="Sakthikumar S."/>
            <person name="Salamov A.A."/>
            <person name="Schmutz J."/>
            <person name="Selles B."/>
            <person name="Shapiro H."/>
            <person name="Tanguay P."/>
            <person name="Tuskan G.A."/>
            <person name="Henrissat B."/>
            <person name="Van de Peer Y."/>
            <person name="Rouze P."/>
            <person name="Ellis J.G."/>
            <person name="Dodds P.N."/>
            <person name="Schein J.E."/>
            <person name="Zhong S."/>
            <person name="Hamelin R.C."/>
            <person name="Grigoriev I.V."/>
            <person name="Szabo L.J."/>
            <person name="Martin F."/>
        </authorList>
    </citation>
    <scope>NUCLEOTIDE SEQUENCE [LARGE SCALE GENOMIC DNA]</scope>
    <source>
        <strain evidence="3">CRL 75-36-700-3 / race SCCL</strain>
    </source>
</reference>
<dbReference type="EMBL" id="DS178276">
    <property type="protein sequence ID" value="EFP80610.1"/>
    <property type="molecule type" value="Genomic_DNA"/>
</dbReference>
<evidence type="ECO:0000313" key="2">
    <source>
        <dbReference type="EMBL" id="EFP80610.1"/>
    </source>
</evidence>